<gene>
    <name evidence="1" type="ORF">RHSIM_Rhsim02G0256500</name>
</gene>
<keyword evidence="2" id="KW-1185">Reference proteome</keyword>
<organism evidence="1 2">
    <name type="scientific">Rhododendron simsii</name>
    <name type="common">Sims's rhododendron</name>
    <dbReference type="NCBI Taxonomy" id="118357"/>
    <lineage>
        <taxon>Eukaryota</taxon>
        <taxon>Viridiplantae</taxon>
        <taxon>Streptophyta</taxon>
        <taxon>Embryophyta</taxon>
        <taxon>Tracheophyta</taxon>
        <taxon>Spermatophyta</taxon>
        <taxon>Magnoliopsida</taxon>
        <taxon>eudicotyledons</taxon>
        <taxon>Gunneridae</taxon>
        <taxon>Pentapetalae</taxon>
        <taxon>asterids</taxon>
        <taxon>Ericales</taxon>
        <taxon>Ericaceae</taxon>
        <taxon>Ericoideae</taxon>
        <taxon>Rhodoreae</taxon>
        <taxon>Rhododendron</taxon>
    </lineage>
</organism>
<name>A0A834HG21_RHOSS</name>
<proteinExistence type="predicted"/>
<evidence type="ECO:0000313" key="2">
    <source>
        <dbReference type="Proteomes" id="UP000626092"/>
    </source>
</evidence>
<sequence>MASPPAAMNRLPLVGEPASVAATVLEVGLSCWRMRCSATFGAASAVDNCFWAFVEVDVAGLVESKTKLPVNSGKKKSGLSVEKPFLFAYEGA</sequence>
<dbReference type="EMBL" id="WJXA01000002">
    <property type="protein sequence ID" value="KAF7151790.1"/>
    <property type="molecule type" value="Genomic_DNA"/>
</dbReference>
<protein>
    <submittedName>
        <fullName evidence="1">Uncharacterized protein</fullName>
    </submittedName>
</protein>
<dbReference type="Proteomes" id="UP000626092">
    <property type="component" value="Unassembled WGS sequence"/>
</dbReference>
<dbReference type="AlphaFoldDB" id="A0A834HG21"/>
<reference evidence="1" key="1">
    <citation type="submission" date="2019-11" db="EMBL/GenBank/DDBJ databases">
        <authorList>
            <person name="Liu Y."/>
            <person name="Hou J."/>
            <person name="Li T.-Q."/>
            <person name="Guan C.-H."/>
            <person name="Wu X."/>
            <person name="Wu H.-Z."/>
            <person name="Ling F."/>
            <person name="Zhang R."/>
            <person name="Shi X.-G."/>
            <person name="Ren J.-P."/>
            <person name="Chen E.-F."/>
            <person name="Sun J.-M."/>
        </authorList>
    </citation>
    <scope>NUCLEOTIDE SEQUENCE</scope>
    <source>
        <strain evidence="1">Adult_tree_wgs_1</strain>
        <tissue evidence="1">Leaves</tissue>
    </source>
</reference>
<evidence type="ECO:0000313" key="1">
    <source>
        <dbReference type="EMBL" id="KAF7151790.1"/>
    </source>
</evidence>
<comment type="caution">
    <text evidence="1">The sequence shown here is derived from an EMBL/GenBank/DDBJ whole genome shotgun (WGS) entry which is preliminary data.</text>
</comment>
<accession>A0A834HG21</accession>